<comment type="caution">
    <text evidence="1">The sequence shown here is derived from an EMBL/GenBank/DDBJ whole genome shotgun (WGS) entry which is preliminary data.</text>
</comment>
<gene>
    <name evidence="1" type="ORF">DXN05_17670</name>
</gene>
<protein>
    <submittedName>
        <fullName evidence="1">Uncharacterized protein</fullName>
    </submittedName>
</protein>
<organism evidence="1 2">
    <name type="scientific">Deminuibacter soli</name>
    <dbReference type="NCBI Taxonomy" id="2291815"/>
    <lineage>
        <taxon>Bacteria</taxon>
        <taxon>Pseudomonadati</taxon>
        <taxon>Bacteroidota</taxon>
        <taxon>Chitinophagia</taxon>
        <taxon>Chitinophagales</taxon>
        <taxon>Chitinophagaceae</taxon>
        <taxon>Deminuibacter</taxon>
    </lineage>
</organism>
<reference evidence="1 2" key="1">
    <citation type="submission" date="2018-08" db="EMBL/GenBank/DDBJ databases">
        <title>Chitinophagaceae sp. K23C18032701, a novel bacterium isolated from forest soil.</title>
        <authorList>
            <person name="Wang C."/>
        </authorList>
    </citation>
    <scope>NUCLEOTIDE SEQUENCE [LARGE SCALE GENOMIC DNA]</scope>
    <source>
        <strain evidence="1 2">K23C18032701</strain>
    </source>
</reference>
<dbReference type="Gene3D" id="2.180.10.10">
    <property type="entry name" value="RHS repeat-associated core"/>
    <property type="match status" value="1"/>
</dbReference>
<dbReference type="PROSITE" id="PS51257">
    <property type="entry name" value="PROKAR_LIPOPROTEIN"/>
    <property type="match status" value="1"/>
</dbReference>
<proteinExistence type="predicted"/>
<accession>A0A3E1NG05</accession>
<evidence type="ECO:0000313" key="1">
    <source>
        <dbReference type="EMBL" id="RFM26817.1"/>
    </source>
</evidence>
<name>A0A3E1NG05_9BACT</name>
<evidence type="ECO:0000313" key="2">
    <source>
        <dbReference type="Proteomes" id="UP000261284"/>
    </source>
</evidence>
<dbReference type="Proteomes" id="UP000261284">
    <property type="component" value="Unassembled WGS sequence"/>
</dbReference>
<sequence length="244" mass="28133">MKYYLPYRLLAACMLVALFTGCKKNCDVIAGQPGCRVEKIKGNVGSFDDSLFFTYNQQGNPVSIKKSFTATGYPDVLFRYDQHNRLIQHIGYYSDVSFETWHDYVYNLQNQIVQDTQYVFGEWANGVRLSYHHRYIFKYTYDGMGRMATWTFIDDANNSSVTTYTYDSNGNLVNGKTYDNRKNIRSTNKIWMFLDHDYSVNNVVPAGPYNNQWLPLHLGSPGKLYAGSFAGFAYSDIDITYSCR</sequence>
<keyword evidence="2" id="KW-1185">Reference proteome</keyword>
<dbReference type="OrthoDB" id="636957at2"/>
<dbReference type="AlphaFoldDB" id="A0A3E1NG05"/>
<dbReference type="RefSeq" id="WP_116848601.1">
    <property type="nucleotide sequence ID" value="NZ_QTJU01000007.1"/>
</dbReference>
<dbReference type="EMBL" id="QTJU01000007">
    <property type="protein sequence ID" value="RFM26817.1"/>
    <property type="molecule type" value="Genomic_DNA"/>
</dbReference>